<dbReference type="EMBL" id="JYDT01000164">
    <property type="protein sequence ID" value="KRY82721.1"/>
    <property type="molecule type" value="Genomic_DNA"/>
</dbReference>
<protein>
    <submittedName>
        <fullName evidence="2">Uncharacterized protein</fullName>
    </submittedName>
</protein>
<keyword evidence="1" id="KW-0472">Membrane</keyword>
<evidence type="ECO:0000313" key="2">
    <source>
        <dbReference type="EMBL" id="KRY82721.1"/>
    </source>
</evidence>
<keyword evidence="3" id="KW-1185">Reference proteome</keyword>
<dbReference type="Proteomes" id="UP000054995">
    <property type="component" value="Unassembled WGS sequence"/>
</dbReference>
<evidence type="ECO:0000313" key="3">
    <source>
        <dbReference type="Proteomes" id="UP000054995"/>
    </source>
</evidence>
<reference evidence="2 3" key="1">
    <citation type="submission" date="2015-01" db="EMBL/GenBank/DDBJ databases">
        <title>Evolution of Trichinella species and genotypes.</title>
        <authorList>
            <person name="Korhonen P.K."/>
            <person name="Edoardo P."/>
            <person name="Giuseppe L.R."/>
            <person name="Gasser R.B."/>
        </authorList>
    </citation>
    <scope>NUCLEOTIDE SEQUENCE [LARGE SCALE GENOMIC DNA]</scope>
    <source>
        <strain evidence="2">ISS470</strain>
    </source>
</reference>
<feature type="transmembrane region" description="Helical" evidence="1">
    <location>
        <begin position="14"/>
        <end position="33"/>
    </location>
</feature>
<name>A0A0V1FAF3_TRIPS</name>
<evidence type="ECO:0000256" key="1">
    <source>
        <dbReference type="SAM" id="Phobius"/>
    </source>
</evidence>
<dbReference type="AlphaFoldDB" id="A0A0V1FAF3"/>
<accession>A0A0V1FAF3</accession>
<gene>
    <name evidence="2" type="ORF">T4D_11870</name>
</gene>
<sequence length="99" mass="11809">MQIVFVGKFVKKNYFFLMHYFQITRTLSIVWLLKTTLTRHDRRINKIDKNCLIHLTSIASCLTVCSDWLKRVKFLTVSIVADEQLLEALAKKWPSRSWY</sequence>
<keyword evidence="1" id="KW-1133">Transmembrane helix</keyword>
<comment type="caution">
    <text evidence="2">The sequence shown here is derived from an EMBL/GenBank/DDBJ whole genome shotgun (WGS) entry which is preliminary data.</text>
</comment>
<organism evidence="2 3">
    <name type="scientific">Trichinella pseudospiralis</name>
    <name type="common">Parasitic roundworm</name>
    <dbReference type="NCBI Taxonomy" id="6337"/>
    <lineage>
        <taxon>Eukaryota</taxon>
        <taxon>Metazoa</taxon>
        <taxon>Ecdysozoa</taxon>
        <taxon>Nematoda</taxon>
        <taxon>Enoplea</taxon>
        <taxon>Dorylaimia</taxon>
        <taxon>Trichinellida</taxon>
        <taxon>Trichinellidae</taxon>
        <taxon>Trichinella</taxon>
    </lineage>
</organism>
<keyword evidence="1" id="KW-0812">Transmembrane</keyword>
<proteinExistence type="predicted"/>